<dbReference type="Proteomes" id="UP000253420">
    <property type="component" value="Unassembled WGS sequence"/>
</dbReference>
<accession>A0A368JYB6</accession>
<sequence length="89" mass="9953">PAHPFRNSQPHLQIKFHGVDPLSLLRSLQKRNRWPDFTPPEAGTIPPLPWTNFAPPLSDSPLFVATWYTIAVSMLAVIGALAASRLARW</sequence>
<evidence type="ECO:0000313" key="2">
    <source>
        <dbReference type="EMBL" id="RCS21445.1"/>
    </source>
</evidence>
<proteinExistence type="predicted"/>
<feature type="transmembrane region" description="Helical" evidence="1">
    <location>
        <begin position="62"/>
        <end position="83"/>
    </location>
</feature>
<dbReference type="OrthoDB" id="9816468at2"/>
<comment type="caution">
    <text evidence="2">The sequence shown here is derived from an EMBL/GenBank/DDBJ whole genome shotgun (WGS) entry which is preliminary data.</text>
</comment>
<dbReference type="EMBL" id="QOZG01000036">
    <property type="protein sequence ID" value="RCS21445.1"/>
    <property type="molecule type" value="Genomic_DNA"/>
</dbReference>
<keyword evidence="1" id="KW-1133">Transmembrane helix</keyword>
<gene>
    <name evidence="2" type="ORF">DUT91_23970</name>
</gene>
<keyword evidence="1" id="KW-0472">Membrane</keyword>
<keyword evidence="1" id="KW-0812">Transmembrane</keyword>
<dbReference type="InterPro" id="IPR009495">
    <property type="entry name" value="NrsF"/>
</dbReference>
<feature type="non-terminal residue" evidence="2">
    <location>
        <position position="1"/>
    </location>
</feature>
<protein>
    <submittedName>
        <fullName evidence="2">DUF1109 family protein</fullName>
    </submittedName>
</protein>
<organism evidence="2 3">
    <name type="scientific">Phyllobacterium salinisoli</name>
    <dbReference type="NCBI Taxonomy" id="1899321"/>
    <lineage>
        <taxon>Bacteria</taxon>
        <taxon>Pseudomonadati</taxon>
        <taxon>Pseudomonadota</taxon>
        <taxon>Alphaproteobacteria</taxon>
        <taxon>Hyphomicrobiales</taxon>
        <taxon>Phyllobacteriaceae</taxon>
        <taxon>Phyllobacterium</taxon>
    </lineage>
</organism>
<name>A0A368JYB6_9HYPH</name>
<evidence type="ECO:0000313" key="3">
    <source>
        <dbReference type="Proteomes" id="UP000253420"/>
    </source>
</evidence>
<evidence type="ECO:0000256" key="1">
    <source>
        <dbReference type="SAM" id="Phobius"/>
    </source>
</evidence>
<keyword evidence="3" id="KW-1185">Reference proteome</keyword>
<reference evidence="2 3" key="1">
    <citation type="submission" date="2018-07" db="EMBL/GenBank/DDBJ databases">
        <title>The draft genome of Phyllobacterium salinisoli.</title>
        <authorList>
            <person name="Liu L."/>
            <person name="Li L."/>
            <person name="Zhang X."/>
            <person name="Liang L."/>
        </authorList>
    </citation>
    <scope>NUCLEOTIDE SEQUENCE [LARGE SCALE GENOMIC DNA]</scope>
    <source>
        <strain evidence="2 3">LLAN61</strain>
    </source>
</reference>
<dbReference type="Pfam" id="PF06532">
    <property type="entry name" value="NrsF"/>
    <property type="match status" value="1"/>
</dbReference>
<dbReference type="AlphaFoldDB" id="A0A368JYB6"/>